<name>I4BTJ8_MYCCN</name>
<dbReference type="OrthoDB" id="4337860at2"/>
<geneLocation type="plasmid" evidence="4 5">
    <name>pMYCCH.02</name>
</geneLocation>
<dbReference type="KEGG" id="mcb:Mycch_6003"/>
<feature type="domain" description="Transposase IS116/IS110/IS902 C-terminal" evidence="2">
    <location>
        <begin position="222"/>
        <end position="305"/>
    </location>
</feature>
<proteinExistence type="predicted"/>
<gene>
    <name evidence="4" type="ordered locus">Mycch_6003</name>
</gene>
<dbReference type="Gene3D" id="1.10.10.60">
    <property type="entry name" value="Homeodomain-like"/>
    <property type="match status" value="1"/>
</dbReference>
<keyword evidence="4" id="KW-0614">Plasmid</keyword>
<evidence type="ECO:0000313" key="4">
    <source>
        <dbReference type="EMBL" id="AFM20605.1"/>
    </source>
</evidence>
<dbReference type="Pfam" id="PF02371">
    <property type="entry name" value="Transposase_20"/>
    <property type="match status" value="1"/>
</dbReference>
<dbReference type="GO" id="GO:0003677">
    <property type="term" value="F:DNA binding"/>
    <property type="evidence" value="ECO:0007669"/>
    <property type="project" value="InterPro"/>
</dbReference>
<dbReference type="GO" id="GO:0000150">
    <property type="term" value="F:DNA strand exchange activity"/>
    <property type="evidence" value="ECO:0007669"/>
    <property type="project" value="InterPro"/>
</dbReference>
<dbReference type="PANTHER" id="PTHR33055:SF16">
    <property type="entry name" value="TRANSPOSASE FOR INSERTION SEQUENCE ELEMENT IS1547"/>
    <property type="match status" value="1"/>
</dbReference>
<sequence length="422" mass="46903">MDTVIGVDAHKRSHTLVAVNPLGRKLAQLTVATTSEGHGEALRWARARFGRDVVWGVEDCRNLTARLEHDLLAGGQKVIRVPPHLMSRSRASSRELGKSDPIDALAVARAVLREPDLPVACHDACSMELRLLVDRREDLVQHRVALNSRMLDRIHQLDPAWAEPRNWENKKPRDELGEWLATQHGLLAELARDEFNEIVGLIDAARALERRIAGRVREVAPALLGIPGCGSLTAAKIVAEVAGIDRFKSEAAFARHTGVAPIPHWSGDTTRRLRPIRHGNRQLNVALHRIAMVQLTHAGPGRDYFQRRLDEGDSRQRALRSLKRRLARVVYTRMKADSRNRDHGRQFPILPRVMMLPLADLAPTRQPPPGRASTGRPRALDSYQAALACRMHSYGEKPPFIAAQLGVSVSTIKRALAGANDD</sequence>
<accession>I4BTJ8</accession>
<dbReference type="PANTHER" id="PTHR33055">
    <property type="entry name" value="TRANSPOSASE FOR INSERTION SEQUENCE ELEMENT IS1111A"/>
    <property type="match status" value="1"/>
</dbReference>
<dbReference type="InterPro" id="IPR003346">
    <property type="entry name" value="Transposase_20"/>
</dbReference>
<evidence type="ECO:0000259" key="1">
    <source>
        <dbReference type="Pfam" id="PF01548"/>
    </source>
</evidence>
<reference evidence="4 5" key="1">
    <citation type="submission" date="2012-06" db="EMBL/GenBank/DDBJ databases">
        <title>Complete sequence of plasmid 2 of Mycobacterium chubuense NBB4.</title>
        <authorList>
            <consortium name="US DOE Joint Genome Institute"/>
            <person name="Lucas S."/>
            <person name="Han J."/>
            <person name="Lapidus A."/>
            <person name="Cheng J.-F."/>
            <person name="Goodwin L."/>
            <person name="Pitluck S."/>
            <person name="Peters L."/>
            <person name="Mikhailova N."/>
            <person name="Teshima H."/>
            <person name="Detter J.C."/>
            <person name="Han C."/>
            <person name="Tapia R."/>
            <person name="Land M."/>
            <person name="Hauser L."/>
            <person name="Kyrpides N."/>
            <person name="Ivanova N."/>
            <person name="Pagani I."/>
            <person name="Mattes T."/>
            <person name="Holmes A."/>
            <person name="Rutledge P."/>
            <person name="Paulsen I."/>
            <person name="Coleman N."/>
            <person name="Woyke T."/>
        </authorList>
    </citation>
    <scope>NUCLEOTIDE SEQUENCE [LARGE SCALE GENOMIC DNA]</scope>
    <source>
        <strain evidence="4 5">NBB4</strain>
        <plasmid evidence="4 5">pMYCCH.02</plasmid>
    </source>
</reference>
<dbReference type="PATRIC" id="fig|710421.3.peg.5977"/>
<dbReference type="AlphaFoldDB" id="I4BTJ8"/>
<evidence type="ECO:0000313" key="5">
    <source>
        <dbReference type="Proteomes" id="UP000006057"/>
    </source>
</evidence>
<feature type="domain" description="Resolvase HTH" evidence="3">
    <location>
        <begin position="375"/>
        <end position="417"/>
    </location>
</feature>
<protein>
    <submittedName>
        <fullName evidence="4">Transposase</fullName>
    </submittedName>
</protein>
<dbReference type="GO" id="GO:0004803">
    <property type="term" value="F:transposase activity"/>
    <property type="evidence" value="ECO:0007669"/>
    <property type="project" value="InterPro"/>
</dbReference>
<dbReference type="EMBL" id="CP003055">
    <property type="protein sequence ID" value="AFM20605.1"/>
    <property type="molecule type" value="Genomic_DNA"/>
</dbReference>
<dbReference type="HOGENOM" id="CLU_052328_0_0_11"/>
<dbReference type="InterPro" id="IPR047650">
    <property type="entry name" value="Transpos_IS110"/>
</dbReference>
<feature type="domain" description="Transposase IS110-like N-terminal" evidence="1">
    <location>
        <begin position="5"/>
        <end position="152"/>
    </location>
</feature>
<keyword evidence="5" id="KW-1185">Reference proteome</keyword>
<dbReference type="Pfam" id="PF01548">
    <property type="entry name" value="DEDD_Tnp_IS110"/>
    <property type="match status" value="1"/>
</dbReference>
<dbReference type="NCBIfam" id="NF033542">
    <property type="entry name" value="transpos_IS110"/>
    <property type="match status" value="1"/>
</dbReference>
<organism evidence="4 5">
    <name type="scientific">Mycolicibacterium chubuense (strain NBB4)</name>
    <name type="common">Mycobacterium chubuense</name>
    <dbReference type="NCBI Taxonomy" id="710421"/>
    <lineage>
        <taxon>Bacteria</taxon>
        <taxon>Bacillati</taxon>
        <taxon>Actinomycetota</taxon>
        <taxon>Actinomycetes</taxon>
        <taxon>Mycobacteriales</taxon>
        <taxon>Mycobacteriaceae</taxon>
        <taxon>Mycolicibacterium</taxon>
    </lineage>
</organism>
<dbReference type="InterPro" id="IPR002525">
    <property type="entry name" value="Transp_IS110-like_N"/>
</dbReference>
<dbReference type="Pfam" id="PF02796">
    <property type="entry name" value="HTH_7"/>
    <property type="match status" value="1"/>
</dbReference>
<dbReference type="InterPro" id="IPR006120">
    <property type="entry name" value="Resolvase_HTH_dom"/>
</dbReference>
<dbReference type="Proteomes" id="UP000006057">
    <property type="component" value="Plasmid pMYCCH.02"/>
</dbReference>
<evidence type="ECO:0000259" key="2">
    <source>
        <dbReference type="Pfam" id="PF02371"/>
    </source>
</evidence>
<dbReference type="GO" id="GO:0006313">
    <property type="term" value="P:DNA transposition"/>
    <property type="evidence" value="ECO:0007669"/>
    <property type="project" value="InterPro"/>
</dbReference>
<evidence type="ECO:0000259" key="3">
    <source>
        <dbReference type="Pfam" id="PF02796"/>
    </source>
</evidence>